<keyword evidence="2" id="KW-0963">Cytoplasm</keyword>
<dbReference type="PROSITE" id="PS01124">
    <property type="entry name" value="HTH_ARAC_FAMILY_2"/>
    <property type="match status" value="1"/>
</dbReference>
<dbReference type="Pfam" id="PF12833">
    <property type="entry name" value="HTH_18"/>
    <property type="match status" value="1"/>
</dbReference>
<keyword evidence="12" id="KW-1185">Reference proteome</keyword>
<evidence type="ECO:0000313" key="12">
    <source>
        <dbReference type="Proteomes" id="UP001589609"/>
    </source>
</evidence>
<dbReference type="InterPro" id="IPR011006">
    <property type="entry name" value="CheY-like_superfamily"/>
</dbReference>
<keyword evidence="7" id="KW-0804">Transcription</keyword>
<evidence type="ECO:0000256" key="6">
    <source>
        <dbReference type="ARBA" id="ARBA00023125"/>
    </source>
</evidence>
<evidence type="ECO:0000313" key="11">
    <source>
        <dbReference type="EMBL" id="MFB9760743.1"/>
    </source>
</evidence>
<keyword evidence="6" id="KW-0238">DNA-binding</keyword>
<dbReference type="Proteomes" id="UP001589609">
    <property type="component" value="Unassembled WGS sequence"/>
</dbReference>
<evidence type="ECO:0000256" key="4">
    <source>
        <dbReference type="ARBA" id="ARBA00023012"/>
    </source>
</evidence>
<keyword evidence="4" id="KW-0902">Two-component regulatory system</keyword>
<dbReference type="InterPro" id="IPR051552">
    <property type="entry name" value="HptR"/>
</dbReference>
<dbReference type="SUPFAM" id="SSF46689">
    <property type="entry name" value="Homeodomain-like"/>
    <property type="match status" value="1"/>
</dbReference>
<feature type="domain" description="HTH araC/xylS-type" evidence="9">
    <location>
        <begin position="299"/>
        <end position="398"/>
    </location>
</feature>
<dbReference type="Gene3D" id="1.10.10.60">
    <property type="entry name" value="Homeodomain-like"/>
    <property type="match status" value="2"/>
</dbReference>
<evidence type="ECO:0000259" key="9">
    <source>
        <dbReference type="PROSITE" id="PS01124"/>
    </source>
</evidence>
<dbReference type="InterPro" id="IPR009057">
    <property type="entry name" value="Homeodomain-like_sf"/>
</dbReference>
<dbReference type="CDD" id="cd17536">
    <property type="entry name" value="REC_YesN-like"/>
    <property type="match status" value="1"/>
</dbReference>
<dbReference type="InterPro" id="IPR020449">
    <property type="entry name" value="Tscrpt_reg_AraC-type_HTH"/>
</dbReference>
<protein>
    <submittedName>
        <fullName evidence="11">Response regulator</fullName>
    </submittedName>
</protein>
<gene>
    <name evidence="11" type="ORF">ACFFMS_20895</name>
</gene>
<dbReference type="InterPro" id="IPR001789">
    <property type="entry name" value="Sig_transdc_resp-reg_receiver"/>
</dbReference>
<dbReference type="SUPFAM" id="SSF52172">
    <property type="entry name" value="CheY-like"/>
    <property type="match status" value="1"/>
</dbReference>
<feature type="domain" description="Response regulatory" evidence="10">
    <location>
        <begin position="6"/>
        <end position="123"/>
    </location>
</feature>
<dbReference type="InterPro" id="IPR018060">
    <property type="entry name" value="HTH_AraC"/>
</dbReference>
<comment type="subcellular location">
    <subcellularLocation>
        <location evidence="1">Cytoplasm</location>
    </subcellularLocation>
</comment>
<dbReference type="SMART" id="SM00448">
    <property type="entry name" value="REC"/>
    <property type="match status" value="1"/>
</dbReference>
<dbReference type="Pfam" id="PF00072">
    <property type="entry name" value="Response_reg"/>
    <property type="match status" value="1"/>
</dbReference>
<reference evidence="11 12" key="1">
    <citation type="submission" date="2024-09" db="EMBL/GenBank/DDBJ databases">
        <authorList>
            <person name="Sun Q."/>
            <person name="Mori K."/>
        </authorList>
    </citation>
    <scope>NUCLEOTIDE SEQUENCE [LARGE SCALE GENOMIC DNA]</scope>
    <source>
        <strain evidence="11 12">JCM 11201</strain>
    </source>
</reference>
<accession>A0ABV5WJF4</accession>
<comment type="caution">
    <text evidence="11">The sequence shown here is derived from an EMBL/GenBank/DDBJ whole genome shotgun (WGS) entry which is preliminary data.</text>
</comment>
<evidence type="ECO:0000256" key="7">
    <source>
        <dbReference type="ARBA" id="ARBA00023163"/>
    </source>
</evidence>
<dbReference type="InterPro" id="IPR018062">
    <property type="entry name" value="HTH_AraC-typ_CS"/>
</dbReference>
<proteinExistence type="predicted"/>
<sequence>MQKTWKVLIADDEPIIREGIREAINWEALQMEVVAEAEDGEEALELALEHSVDILLADLNMPIMNGITLIKNLREKRPQCKIVIITGHDEFTYAQEAVRLHVTDYILKPANPEQLKNLLKNIRQELEDTIQQNEYLKMAETQITKNFPLLQERFCLEWIEGHMKEAEILEQLRFLQLPAECPQQFGIIHCPEFYANTPLVKENDRKMLLFSIENIVSELLQPFQKVLFCDHSGLIIVCVWGHVPTDTLFEIEKAVKEYLRVTVNLYFEPIQDGLTAITELYQHCRGLVDKESRISPMVRRAKKFIHDHFSDPDLTLELLAQSLQASPVYLSRTIKQELGRSFVGLVTELRMKKAIQLLNDTDLSILEIAERVGYDTQHYFSTAFKKVMGVSPNQYRKGSGFLYDELIRKEFTVTIDKKIAHNIEG</sequence>
<evidence type="ECO:0000256" key="2">
    <source>
        <dbReference type="ARBA" id="ARBA00022490"/>
    </source>
</evidence>
<dbReference type="Gene3D" id="3.40.50.2300">
    <property type="match status" value="1"/>
</dbReference>
<evidence type="ECO:0000256" key="8">
    <source>
        <dbReference type="PROSITE-ProRule" id="PRU00169"/>
    </source>
</evidence>
<keyword evidence="5" id="KW-0805">Transcription regulation</keyword>
<dbReference type="EMBL" id="JBHMAF010000167">
    <property type="protein sequence ID" value="MFB9760743.1"/>
    <property type="molecule type" value="Genomic_DNA"/>
</dbReference>
<evidence type="ECO:0000256" key="1">
    <source>
        <dbReference type="ARBA" id="ARBA00004496"/>
    </source>
</evidence>
<keyword evidence="3 8" id="KW-0597">Phosphoprotein</keyword>
<organism evidence="11 12">
    <name type="scientific">Ectobacillus funiculus</name>
    <dbReference type="NCBI Taxonomy" id="137993"/>
    <lineage>
        <taxon>Bacteria</taxon>
        <taxon>Bacillati</taxon>
        <taxon>Bacillota</taxon>
        <taxon>Bacilli</taxon>
        <taxon>Bacillales</taxon>
        <taxon>Bacillaceae</taxon>
        <taxon>Ectobacillus</taxon>
    </lineage>
</organism>
<dbReference type="PROSITE" id="PS00041">
    <property type="entry name" value="HTH_ARAC_FAMILY_1"/>
    <property type="match status" value="1"/>
</dbReference>
<dbReference type="SMART" id="SM00342">
    <property type="entry name" value="HTH_ARAC"/>
    <property type="match status" value="1"/>
</dbReference>
<evidence type="ECO:0000256" key="3">
    <source>
        <dbReference type="ARBA" id="ARBA00022553"/>
    </source>
</evidence>
<dbReference type="PROSITE" id="PS50110">
    <property type="entry name" value="RESPONSE_REGULATORY"/>
    <property type="match status" value="1"/>
</dbReference>
<evidence type="ECO:0000256" key="5">
    <source>
        <dbReference type="ARBA" id="ARBA00023015"/>
    </source>
</evidence>
<dbReference type="PANTHER" id="PTHR42713">
    <property type="entry name" value="HISTIDINE KINASE-RELATED"/>
    <property type="match status" value="1"/>
</dbReference>
<feature type="modified residue" description="4-aspartylphosphate" evidence="8">
    <location>
        <position position="58"/>
    </location>
</feature>
<dbReference type="PANTHER" id="PTHR42713:SF3">
    <property type="entry name" value="TRANSCRIPTIONAL REGULATORY PROTEIN HPTR"/>
    <property type="match status" value="1"/>
</dbReference>
<name>A0ABV5WJF4_9BACI</name>
<dbReference type="RefSeq" id="WP_379951027.1">
    <property type="nucleotide sequence ID" value="NZ_JBHMAF010000167.1"/>
</dbReference>
<evidence type="ECO:0000259" key="10">
    <source>
        <dbReference type="PROSITE" id="PS50110"/>
    </source>
</evidence>
<dbReference type="PRINTS" id="PR00032">
    <property type="entry name" value="HTHARAC"/>
</dbReference>